<dbReference type="EMBL" id="JAQQWK010000002">
    <property type="protein sequence ID" value="KAK8051100.1"/>
    <property type="molecule type" value="Genomic_DNA"/>
</dbReference>
<feature type="compositionally biased region" description="Basic residues" evidence="1">
    <location>
        <begin position="247"/>
        <end position="256"/>
    </location>
</feature>
<evidence type="ECO:0000256" key="1">
    <source>
        <dbReference type="SAM" id="MobiDB-lite"/>
    </source>
</evidence>
<keyword evidence="3" id="KW-1185">Reference proteome</keyword>
<feature type="region of interest" description="Disordered" evidence="1">
    <location>
        <begin position="247"/>
        <end position="275"/>
    </location>
</feature>
<proteinExistence type="predicted"/>
<gene>
    <name evidence="2" type="ORF">PG993_002485</name>
</gene>
<comment type="caution">
    <text evidence="2">The sequence shown here is derived from an EMBL/GenBank/DDBJ whole genome shotgun (WGS) entry which is preliminary data.</text>
</comment>
<sequence>MASPGFRSAVASGLAQFYDKLTKAAYLPPDAIQHPPPEGWTDAEMDLQGIRTTLGRSDAVVDLLRHLPYLRPVDTGPQTGQWPVFPKTKAMRYLCDGSSLDHELEGLYELAHLPPDMVSLTHPAGEYTHYGPQWWLVDCSTGRITKYAGPPRGEDLADEFAAEWRKAPTYTPADLFQEVTAMLGKDYYFVPGLVDGIEAEFCTPDRREYSSVYQAYMLAGWQHGLGPGPDFDREKCRNNLERSLKQRQKLASRKRKADAARHETQPRPVQRKDPATYPAGYDRDVIVAGLTRYYETLAKMAFFPASVIQRPPGGRWDDAAFLPAATTRLLGFNDTVVDLLRHLPYLDADEAHDDNRWPVAGRAEPQRYLADNPELDEALAKEPAAPGRLCAHGILPFEERMPAGLVPIAGSDGGVWWLVDTDAGTVTVYDPGNRQVRDAPDDQPWRWNPPRAAGPFFDGLVDGLYALDLVPVPRPDTDVSECYPEIWGAVREEGEDECEDELPDPEIEDARDIYRAHGWPDLAQFRHQECYDALVEFRTKLLEEDSEEDYGPA</sequence>
<evidence type="ECO:0008006" key="4">
    <source>
        <dbReference type="Google" id="ProtNLM"/>
    </source>
</evidence>
<feature type="compositionally biased region" description="Basic and acidic residues" evidence="1">
    <location>
        <begin position="257"/>
        <end position="274"/>
    </location>
</feature>
<accession>A0ABR1TWT5</accession>
<organism evidence="2 3">
    <name type="scientific">Apiospora rasikravindrae</name>
    <dbReference type="NCBI Taxonomy" id="990691"/>
    <lineage>
        <taxon>Eukaryota</taxon>
        <taxon>Fungi</taxon>
        <taxon>Dikarya</taxon>
        <taxon>Ascomycota</taxon>
        <taxon>Pezizomycotina</taxon>
        <taxon>Sordariomycetes</taxon>
        <taxon>Xylariomycetidae</taxon>
        <taxon>Amphisphaeriales</taxon>
        <taxon>Apiosporaceae</taxon>
        <taxon>Apiospora</taxon>
    </lineage>
</organism>
<evidence type="ECO:0000313" key="3">
    <source>
        <dbReference type="Proteomes" id="UP001444661"/>
    </source>
</evidence>
<name>A0ABR1TWT5_9PEZI</name>
<evidence type="ECO:0000313" key="2">
    <source>
        <dbReference type="EMBL" id="KAK8051100.1"/>
    </source>
</evidence>
<reference evidence="2 3" key="1">
    <citation type="submission" date="2023-01" db="EMBL/GenBank/DDBJ databases">
        <title>Analysis of 21 Apiospora genomes using comparative genomics revels a genus with tremendous synthesis potential of carbohydrate active enzymes and secondary metabolites.</title>
        <authorList>
            <person name="Sorensen T."/>
        </authorList>
    </citation>
    <scope>NUCLEOTIDE SEQUENCE [LARGE SCALE GENOMIC DNA]</scope>
    <source>
        <strain evidence="2 3">CBS 33761</strain>
    </source>
</reference>
<dbReference type="Proteomes" id="UP001444661">
    <property type="component" value="Unassembled WGS sequence"/>
</dbReference>
<protein>
    <recommendedName>
        <fullName evidence="4">Knr4/Smi1-like domain-containing protein</fullName>
    </recommendedName>
</protein>